<dbReference type="Proteomes" id="UP001153555">
    <property type="component" value="Unassembled WGS sequence"/>
</dbReference>
<gene>
    <name evidence="1" type="ORF">SHERM_10639</name>
</gene>
<sequence length="117" mass="12859">MVLAEFSGVMGIRNTAVVFRRILEKLYDTEPSKARLCFSQNRYIFLILQPDGLTFLPLLANDIFTTAGPDCVVPGEATHIKLLGLKDLTETASSSYAAMTDATSMAYLPQTVVLCEH</sequence>
<accession>A0A9N7MKX1</accession>
<proteinExistence type="predicted"/>
<reference evidence="1" key="1">
    <citation type="submission" date="2019-12" db="EMBL/GenBank/DDBJ databases">
        <authorList>
            <person name="Scholes J."/>
        </authorList>
    </citation>
    <scope>NUCLEOTIDE SEQUENCE</scope>
</reference>
<keyword evidence="2" id="KW-1185">Reference proteome</keyword>
<dbReference type="OrthoDB" id="1750756at2759"/>
<evidence type="ECO:0000313" key="1">
    <source>
        <dbReference type="EMBL" id="CAA0808394.1"/>
    </source>
</evidence>
<dbReference type="AlphaFoldDB" id="A0A9N7MKX1"/>
<protein>
    <submittedName>
        <fullName evidence="1">Vesicle-associated membrane protein 714</fullName>
    </submittedName>
</protein>
<comment type="caution">
    <text evidence="1">The sequence shown here is derived from an EMBL/GenBank/DDBJ whole genome shotgun (WGS) entry which is preliminary data.</text>
</comment>
<name>A0A9N7MKX1_STRHE</name>
<evidence type="ECO:0000313" key="2">
    <source>
        <dbReference type="Proteomes" id="UP001153555"/>
    </source>
</evidence>
<organism evidence="1 2">
    <name type="scientific">Striga hermonthica</name>
    <name type="common">Purple witchweed</name>
    <name type="synonym">Buchnera hermonthica</name>
    <dbReference type="NCBI Taxonomy" id="68872"/>
    <lineage>
        <taxon>Eukaryota</taxon>
        <taxon>Viridiplantae</taxon>
        <taxon>Streptophyta</taxon>
        <taxon>Embryophyta</taxon>
        <taxon>Tracheophyta</taxon>
        <taxon>Spermatophyta</taxon>
        <taxon>Magnoliopsida</taxon>
        <taxon>eudicotyledons</taxon>
        <taxon>Gunneridae</taxon>
        <taxon>Pentapetalae</taxon>
        <taxon>asterids</taxon>
        <taxon>lamiids</taxon>
        <taxon>Lamiales</taxon>
        <taxon>Orobanchaceae</taxon>
        <taxon>Buchnereae</taxon>
        <taxon>Striga</taxon>
    </lineage>
</organism>
<dbReference type="EMBL" id="CACSLK010003174">
    <property type="protein sequence ID" value="CAA0808394.1"/>
    <property type="molecule type" value="Genomic_DNA"/>
</dbReference>